<dbReference type="Gene3D" id="3.90.550.10">
    <property type="entry name" value="Spore Coat Polysaccharide Biosynthesis Protein SpsA, Chain A"/>
    <property type="match status" value="1"/>
</dbReference>
<dbReference type="PANTHER" id="PTHR31121">
    <property type="entry name" value="ALPHA-1,2 MANNOSYLTRANSFERASE KTR1"/>
    <property type="match status" value="1"/>
</dbReference>
<proteinExistence type="inferred from homology"/>
<organism evidence="7 8">
    <name type="scientific">Metschnikowia bicuspidata</name>
    <dbReference type="NCBI Taxonomy" id="27322"/>
    <lineage>
        <taxon>Eukaryota</taxon>
        <taxon>Fungi</taxon>
        <taxon>Dikarya</taxon>
        <taxon>Ascomycota</taxon>
        <taxon>Saccharomycotina</taxon>
        <taxon>Pichiomycetes</taxon>
        <taxon>Metschnikowiaceae</taxon>
        <taxon>Metschnikowia</taxon>
    </lineage>
</organism>
<accession>A0A4P9ZG96</accession>
<comment type="similarity">
    <text evidence="2">Belongs to the glycosyltransferase 15 family.</text>
</comment>
<dbReference type="EMBL" id="ML004436">
    <property type="protein sequence ID" value="RKP31918.1"/>
    <property type="molecule type" value="Genomic_DNA"/>
</dbReference>
<dbReference type="Pfam" id="PF01793">
    <property type="entry name" value="Glyco_transf_15"/>
    <property type="match status" value="1"/>
</dbReference>
<sequence>MDSIRPPEDPNTYFRKATIVSLVRNRELQGIAHSIKLFEEKFNSKFRYPFTFLNEQPFSQRFMDSIRELSDAEVIFVQIPSHLWRKPNEIYSQREQEGINSLKESGVVYADQESYHNMCRFCSLNFYKVPEMDKYQYYWRIEPDVEFFSDINYDLFKYLAGTKKVYGFTVALYDNAHSVRTLFPETINFLNTGDNYKYLHSNYVFQFVTENRQNPDLNKIACGYSTCHFWSNFEIANIYFFRGEAYSKWIEHLENTSKFYNERWGDAPDIGYYHVPYFNCPNNDLTAGCTVGKFDVGDFLADQNCLGNWIKSWMDEPVY</sequence>
<dbReference type="AlphaFoldDB" id="A0A4P9ZG96"/>
<evidence type="ECO:0000256" key="3">
    <source>
        <dbReference type="ARBA" id="ARBA00022676"/>
    </source>
</evidence>
<gene>
    <name evidence="7" type="ORF">METBISCDRAFT_26219</name>
</gene>
<dbReference type="OrthoDB" id="439943at2759"/>
<evidence type="ECO:0000313" key="8">
    <source>
        <dbReference type="Proteomes" id="UP000268321"/>
    </source>
</evidence>
<dbReference type="GO" id="GO:0006487">
    <property type="term" value="P:protein N-linked glycosylation"/>
    <property type="evidence" value="ECO:0007669"/>
    <property type="project" value="TreeGrafter"/>
</dbReference>
<evidence type="ECO:0000256" key="5">
    <source>
        <dbReference type="ARBA" id="ARBA00022968"/>
    </source>
</evidence>
<protein>
    <submittedName>
        <fullName evidence="7">Nucleotide-diphospho-sugar transferase</fullName>
    </submittedName>
</protein>
<evidence type="ECO:0000256" key="4">
    <source>
        <dbReference type="ARBA" id="ARBA00022679"/>
    </source>
</evidence>
<comment type="subcellular location">
    <subcellularLocation>
        <location evidence="1">Membrane</location>
        <topology evidence="1">Single-pass type II membrane protein</topology>
    </subcellularLocation>
</comment>
<dbReference type="InterPro" id="IPR002685">
    <property type="entry name" value="Glyco_trans_15"/>
</dbReference>
<keyword evidence="5" id="KW-0735">Signal-anchor</keyword>
<dbReference type="Proteomes" id="UP000268321">
    <property type="component" value="Unassembled WGS sequence"/>
</dbReference>
<dbReference type="GO" id="GO:0000026">
    <property type="term" value="F:alpha-1,2-mannosyltransferase activity"/>
    <property type="evidence" value="ECO:0007669"/>
    <property type="project" value="TreeGrafter"/>
</dbReference>
<evidence type="ECO:0000256" key="1">
    <source>
        <dbReference type="ARBA" id="ARBA00004606"/>
    </source>
</evidence>
<dbReference type="GO" id="GO:0016020">
    <property type="term" value="C:membrane"/>
    <property type="evidence" value="ECO:0007669"/>
    <property type="project" value="UniProtKB-SubCell"/>
</dbReference>
<feature type="active site" description="Nucleophile" evidence="6">
    <location>
        <position position="234"/>
    </location>
</feature>
<dbReference type="InterPro" id="IPR029044">
    <property type="entry name" value="Nucleotide-diphossugar_trans"/>
</dbReference>
<keyword evidence="8" id="KW-1185">Reference proteome</keyword>
<dbReference type="PANTHER" id="PTHR31121:SF7">
    <property type="entry name" value="MANNOSYLTRANSFERASE KTR4-RELATED"/>
    <property type="match status" value="1"/>
</dbReference>
<dbReference type="PIRSF" id="PIRSF018153">
    <property type="entry name" value="Glyco_trans_15"/>
    <property type="match status" value="1"/>
</dbReference>
<dbReference type="SUPFAM" id="SSF53448">
    <property type="entry name" value="Nucleotide-diphospho-sugar transferases"/>
    <property type="match status" value="1"/>
</dbReference>
<dbReference type="GO" id="GO:0005794">
    <property type="term" value="C:Golgi apparatus"/>
    <property type="evidence" value="ECO:0007669"/>
    <property type="project" value="TreeGrafter"/>
</dbReference>
<keyword evidence="5" id="KW-0812">Transmembrane</keyword>
<dbReference type="GO" id="GO:0000032">
    <property type="term" value="P:cell wall mannoprotein biosynthetic process"/>
    <property type="evidence" value="ECO:0007669"/>
    <property type="project" value="TreeGrafter"/>
</dbReference>
<name>A0A4P9ZG96_9ASCO</name>
<evidence type="ECO:0000256" key="2">
    <source>
        <dbReference type="ARBA" id="ARBA00007677"/>
    </source>
</evidence>
<evidence type="ECO:0000313" key="7">
    <source>
        <dbReference type="EMBL" id="RKP31918.1"/>
    </source>
</evidence>
<reference evidence="8" key="1">
    <citation type="journal article" date="2018" name="Nat. Microbiol.">
        <title>Leveraging single-cell genomics to expand the fungal tree of life.</title>
        <authorList>
            <person name="Ahrendt S.R."/>
            <person name="Quandt C.A."/>
            <person name="Ciobanu D."/>
            <person name="Clum A."/>
            <person name="Salamov A."/>
            <person name="Andreopoulos B."/>
            <person name="Cheng J.F."/>
            <person name="Woyke T."/>
            <person name="Pelin A."/>
            <person name="Henrissat B."/>
            <person name="Reynolds N.K."/>
            <person name="Benny G.L."/>
            <person name="Smith M.E."/>
            <person name="James T.Y."/>
            <person name="Grigoriev I.V."/>
        </authorList>
    </citation>
    <scope>NUCLEOTIDE SEQUENCE [LARGE SCALE GENOMIC DNA]</scope>
    <source>
        <strain evidence="8">Baker2002</strain>
    </source>
</reference>
<dbReference type="GO" id="GO:0006493">
    <property type="term" value="P:protein O-linked glycosylation"/>
    <property type="evidence" value="ECO:0007669"/>
    <property type="project" value="TreeGrafter"/>
</dbReference>
<keyword evidence="3" id="KW-0328">Glycosyltransferase</keyword>
<evidence type="ECO:0000256" key="6">
    <source>
        <dbReference type="PIRSR" id="PIRSR018153-1"/>
    </source>
</evidence>
<keyword evidence="4 7" id="KW-0808">Transferase</keyword>